<evidence type="ECO:0000313" key="3">
    <source>
        <dbReference type="Proteomes" id="UP000694906"/>
    </source>
</evidence>
<evidence type="ECO:0000259" key="2">
    <source>
        <dbReference type="PROSITE" id="PS50904"/>
    </source>
</evidence>
<dbReference type="GeneID" id="101721376"/>
<feature type="domain" description="PRELI/MSF1" evidence="2">
    <location>
        <begin position="118"/>
        <end position="306"/>
    </location>
</feature>
<evidence type="ECO:0000313" key="4">
    <source>
        <dbReference type="RefSeq" id="XP_021120937.1"/>
    </source>
</evidence>
<protein>
    <submittedName>
        <fullName evidence="4">PRELI domain containing protein 3A isoform X1</fullName>
    </submittedName>
</protein>
<sequence length="342" mass="37048">MRIWSCEHVFGYAVRFSSGRGTPRRPAPARPAGALPRFRALARAWLSPLGASWTVWALNLGRPARRAFGELGFSDSPSAVEEAFVLGKNLREMELSSFGSTTSRMAPPVGHGDQGCHEEVPEPHEPQRGGCGCPGARCGWPRAAAQPAPAKHRVGAAGPGHRVTAAKASVRVSHIRRCWGGVHTGMWGTQVPRNGLFLKLLILGTSRTLTYIKEHSVVDPAEKKMELFSTNVTLRNLVSVNERLVYAPHPEHPGKTVLTQEAVISVEGTGLGRYLESLMASTISSNARKLLTNGGRGGRRRAARRQAQKGVGEDAPALPVWERSLRLCLHCPGTREALRIPP</sequence>
<evidence type="ECO:0000256" key="1">
    <source>
        <dbReference type="SAM" id="MobiDB-lite"/>
    </source>
</evidence>
<keyword evidence="3" id="KW-1185">Reference proteome</keyword>
<dbReference type="GO" id="GO:0005758">
    <property type="term" value="C:mitochondrial intermembrane space"/>
    <property type="evidence" value="ECO:0007669"/>
    <property type="project" value="InterPro"/>
</dbReference>
<accession>A0AAX6TL50</accession>
<dbReference type="RefSeq" id="XP_021120937.1">
    <property type="nucleotide sequence ID" value="XM_021265278.1"/>
</dbReference>
<dbReference type="InterPro" id="IPR006797">
    <property type="entry name" value="PRELI/MSF1_dom"/>
</dbReference>
<feature type="compositionally biased region" description="Basic and acidic residues" evidence="1">
    <location>
        <begin position="114"/>
        <end position="123"/>
    </location>
</feature>
<dbReference type="AlphaFoldDB" id="A0AAX6TL50"/>
<reference evidence="4" key="1">
    <citation type="submission" date="2025-08" db="UniProtKB">
        <authorList>
            <consortium name="RefSeq"/>
        </authorList>
    </citation>
    <scope>IDENTIFICATION</scope>
</reference>
<feature type="region of interest" description="Disordered" evidence="1">
    <location>
        <begin position="100"/>
        <end position="123"/>
    </location>
</feature>
<dbReference type="CTD" id="10650"/>
<dbReference type="PROSITE" id="PS50904">
    <property type="entry name" value="PRELI_MSF1"/>
    <property type="match status" value="1"/>
</dbReference>
<gene>
    <name evidence="4" type="primary">Prelid3a</name>
</gene>
<feature type="compositionally biased region" description="Basic residues" evidence="1">
    <location>
        <begin position="297"/>
        <end position="307"/>
    </location>
</feature>
<organism evidence="3 4">
    <name type="scientific">Heterocephalus glaber</name>
    <name type="common">Naked mole rat</name>
    <dbReference type="NCBI Taxonomy" id="10181"/>
    <lineage>
        <taxon>Eukaryota</taxon>
        <taxon>Metazoa</taxon>
        <taxon>Chordata</taxon>
        <taxon>Craniata</taxon>
        <taxon>Vertebrata</taxon>
        <taxon>Euteleostomi</taxon>
        <taxon>Mammalia</taxon>
        <taxon>Eutheria</taxon>
        <taxon>Euarchontoglires</taxon>
        <taxon>Glires</taxon>
        <taxon>Rodentia</taxon>
        <taxon>Hystricomorpha</taxon>
        <taxon>Bathyergidae</taxon>
        <taxon>Heterocephalus</taxon>
    </lineage>
</organism>
<proteinExistence type="predicted"/>
<name>A0AAX6TL50_HETGA</name>
<dbReference type="Proteomes" id="UP000694906">
    <property type="component" value="Unplaced"/>
</dbReference>
<dbReference type="PANTHER" id="PTHR11158">
    <property type="entry name" value="MSF1/PX19 RELATED"/>
    <property type="match status" value="1"/>
</dbReference>
<dbReference type="Pfam" id="PF04707">
    <property type="entry name" value="PRELI"/>
    <property type="match status" value="1"/>
</dbReference>
<dbReference type="InterPro" id="IPR037365">
    <property type="entry name" value="Slowmo/Ups"/>
</dbReference>
<feature type="region of interest" description="Disordered" evidence="1">
    <location>
        <begin position="289"/>
        <end position="313"/>
    </location>
</feature>